<evidence type="ECO:0000313" key="1">
    <source>
        <dbReference type="EMBL" id="KAF6039014.1"/>
    </source>
</evidence>
<dbReference type="EMBL" id="VXIV02000317">
    <property type="protein sequence ID" value="KAF6039014.1"/>
    <property type="molecule type" value="Genomic_DNA"/>
</dbReference>
<dbReference type="Gene3D" id="1.25.40.20">
    <property type="entry name" value="Ankyrin repeat-containing domain"/>
    <property type="match status" value="1"/>
</dbReference>
<dbReference type="OrthoDB" id="432281at2759"/>
<dbReference type="InterPro" id="IPR036770">
    <property type="entry name" value="Ankyrin_rpt-contain_sf"/>
</dbReference>
<dbReference type="PANTHER" id="PTHR24172">
    <property type="entry name" value="ANK_REP_REGION DOMAIN-CONTAINING PROTEIN"/>
    <property type="match status" value="1"/>
</dbReference>
<gene>
    <name evidence="1" type="ORF">EB796_002669</name>
</gene>
<organism evidence="1 2">
    <name type="scientific">Bugula neritina</name>
    <name type="common">Brown bryozoan</name>
    <name type="synonym">Sertularia neritina</name>
    <dbReference type="NCBI Taxonomy" id="10212"/>
    <lineage>
        <taxon>Eukaryota</taxon>
        <taxon>Metazoa</taxon>
        <taxon>Spiralia</taxon>
        <taxon>Lophotrochozoa</taxon>
        <taxon>Bryozoa</taxon>
        <taxon>Gymnolaemata</taxon>
        <taxon>Cheilostomatida</taxon>
        <taxon>Flustrina</taxon>
        <taxon>Buguloidea</taxon>
        <taxon>Bugulidae</taxon>
        <taxon>Bugula</taxon>
    </lineage>
</organism>
<dbReference type="InterPro" id="IPR002110">
    <property type="entry name" value="Ankyrin_rpt"/>
</dbReference>
<dbReference type="AlphaFoldDB" id="A0A7J7KLJ4"/>
<reference evidence="1" key="1">
    <citation type="submission" date="2020-06" db="EMBL/GenBank/DDBJ databases">
        <title>Draft genome of Bugula neritina, a colonial animal packing powerful symbionts and potential medicines.</title>
        <authorList>
            <person name="Rayko M."/>
        </authorList>
    </citation>
    <scope>NUCLEOTIDE SEQUENCE [LARGE SCALE GENOMIC DNA]</scope>
    <source>
        <strain evidence="1">Kwan_BN1</strain>
    </source>
</reference>
<dbReference type="PANTHER" id="PTHR24172:SF4">
    <property type="entry name" value="ANK_REP_REGION DOMAIN-CONTAINING PROTEIN"/>
    <property type="match status" value="1"/>
</dbReference>
<evidence type="ECO:0000313" key="2">
    <source>
        <dbReference type="Proteomes" id="UP000593567"/>
    </source>
</evidence>
<dbReference type="Pfam" id="PF00023">
    <property type="entry name" value="Ank"/>
    <property type="match status" value="1"/>
</dbReference>
<comment type="caution">
    <text evidence="1">The sequence shown here is derived from an EMBL/GenBank/DDBJ whole genome shotgun (WGS) entry which is preliminary data.</text>
</comment>
<dbReference type="Proteomes" id="UP000593567">
    <property type="component" value="Unassembled WGS sequence"/>
</dbReference>
<sequence length="310" mass="34128">MAKFEESSLFQALTAEDKTKESILSALGSAAVDLSLRSSNGQTYIHLAATHLSSLDVPEAWEILLSKCSMFVRDSSGVSGLSAMIDGLQYAMFTKYVKSYLIAVGSDDDRKKNFMQQAVLSGKTLHLKQLARVAKADKSLIEMLQDMVALEEDLMEAHKIGRTALHYAVCMKGEVAEAIVKILTDAKADEQIKDINGLDVTAMKADPLDMEAFVASYESNLLKQSSSEMIYKVHDSVLSGDLRTVKMSLNRRELAVMPDASKLTPLHKAVILKHTAIALWIAEQFKTTMDIREGVSMTSSLLYRLSVIIV</sequence>
<keyword evidence="2" id="KW-1185">Reference proteome</keyword>
<accession>A0A7J7KLJ4</accession>
<proteinExistence type="predicted"/>
<dbReference type="SUPFAM" id="SSF48403">
    <property type="entry name" value="Ankyrin repeat"/>
    <property type="match status" value="1"/>
</dbReference>
<protein>
    <submittedName>
        <fullName evidence="1">Uncharacterized protein</fullName>
    </submittedName>
</protein>
<name>A0A7J7KLJ4_BUGNE</name>